<feature type="compositionally biased region" description="Polar residues" evidence="1">
    <location>
        <begin position="110"/>
        <end position="120"/>
    </location>
</feature>
<dbReference type="Gene3D" id="1.10.20.10">
    <property type="entry name" value="Histone, subunit A"/>
    <property type="match status" value="1"/>
</dbReference>
<evidence type="ECO:0000256" key="1">
    <source>
        <dbReference type="SAM" id="MobiDB-lite"/>
    </source>
</evidence>
<evidence type="ECO:0000313" key="2">
    <source>
        <dbReference type="EMBL" id="CAF3551696.1"/>
    </source>
</evidence>
<reference evidence="3" key="1">
    <citation type="submission" date="2021-02" db="EMBL/GenBank/DDBJ databases">
        <authorList>
            <person name="Nowell W R."/>
        </authorList>
    </citation>
    <scope>NUCLEOTIDE SEQUENCE</scope>
</reference>
<dbReference type="AlphaFoldDB" id="A0A818UDV8"/>
<name>A0A818UDV8_9BILA</name>
<comment type="caution">
    <text evidence="3">The sequence shown here is derived from an EMBL/GenBank/DDBJ whole genome shotgun (WGS) entry which is preliminary data.</text>
</comment>
<dbReference type="EMBL" id="CAJOBE010000047">
    <property type="protein sequence ID" value="CAF3551696.1"/>
    <property type="molecule type" value="Genomic_DNA"/>
</dbReference>
<sequence>MTTCFVAETIELVGDMTHKSNRKCIARRDIPLAIKNDYDLALTIPEGGGQPFFHQILLNTNRRRRNSRVQFAQDGVKNSSSNKTKSKYKQAANNNTSNTDTDDNLPRHSLNANDSDLQME</sequence>
<feature type="region of interest" description="Disordered" evidence="1">
    <location>
        <begin position="64"/>
        <end position="120"/>
    </location>
</feature>
<dbReference type="SUPFAM" id="SSF47113">
    <property type="entry name" value="Histone-fold"/>
    <property type="match status" value="1"/>
</dbReference>
<accession>A0A818UDV8</accession>
<dbReference type="Proteomes" id="UP000663874">
    <property type="component" value="Unassembled WGS sequence"/>
</dbReference>
<evidence type="ECO:0000313" key="4">
    <source>
        <dbReference type="Proteomes" id="UP000663823"/>
    </source>
</evidence>
<dbReference type="Proteomes" id="UP000663823">
    <property type="component" value="Unassembled WGS sequence"/>
</dbReference>
<organism evidence="3 4">
    <name type="scientific">Rotaria sordida</name>
    <dbReference type="NCBI Taxonomy" id="392033"/>
    <lineage>
        <taxon>Eukaryota</taxon>
        <taxon>Metazoa</taxon>
        <taxon>Spiralia</taxon>
        <taxon>Gnathifera</taxon>
        <taxon>Rotifera</taxon>
        <taxon>Eurotatoria</taxon>
        <taxon>Bdelloidea</taxon>
        <taxon>Philodinida</taxon>
        <taxon>Philodinidae</taxon>
        <taxon>Rotaria</taxon>
    </lineage>
</organism>
<evidence type="ECO:0000313" key="3">
    <source>
        <dbReference type="EMBL" id="CAF3694503.1"/>
    </source>
</evidence>
<dbReference type="EMBL" id="CAJOAX010001195">
    <property type="protein sequence ID" value="CAF3694503.1"/>
    <property type="molecule type" value="Genomic_DNA"/>
</dbReference>
<evidence type="ECO:0008006" key="5">
    <source>
        <dbReference type="Google" id="ProtNLM"/>
    </source>
</evidence>
<gene>
    <name evidence="2" type="ORF">FNK824_LOCUS989</name>
    <name evidence="3" type="ORF">OTI717_LOCUS12108</name>
</gene>
<protein>
    <recommendedName>
        <fullName evidence="5">Histone H2A</fullName>
    </recommendedName>
</protein>
<proteinExistence type="predicted"/>
<dbReference type="InterPro" id="IPR009072">
    <property type="entry name" value="Histone-fold"/>
</dbReference>
<dbReference type="GO" id="GO:0046982">
    <property type="term" value="F:protein heterodimerization activity"/>
    <property type="evidence" value="ECO:0007669"/>
    <property type="project" value="InterPro"/>
</dbReference>